<dbReference type="EMBL" id="AJIL01000079">
    <property type="protein sequence ID" value="KNE96652.1"/>
    <property type="molecule type" value="Genomic_DNA"/>
</dbReference>
<feature type="compositionally biased region" description="Polar residues" evidence="1">
    <location>
        <begin position="310"/>
        <end position="323"/>
    </location>
</feature>
<dbReference type="PANTHER" id="PTHR33050:SF7">
    <property type="entry name" value="RIBONUCLEASE H"/>
    <property type="match status" value="1"/>
</dbReference>
<sequence>MHAQPLLHIEGREDPQPPATTDDRSKDQAFLLKAARSATERGDQRAADGLLRLLAALFPEEAATRGKESNTIPTTNTTDKADTGNETGTKSESQGSIKKVGAVSYMVGEVPDFTFAGLPSFYDKNVKAMKGSIPLTIFDPVWQRIAAANRAEKKTIDRIDTEERRYTGVAAPDEWSQSYAQWSQNYQAFIATLKDVYKFDIFSERFNAHKNRCDLIMRREGFCAGFGYDLAVRVNAFQCDFIKNKTSLFPDVAKYREDIAEETLAEARRNGEIGYLDNPYISGGKKEHFDPHTGKEKMSLSRDRGEDQGRNSSRFQQKATTSRGGEVGYEYDDGARDRSKNYKSHNGYRFEPTRGKRKVKPEVRGNQVRKSNNLEVTATWPSSVRCEMNIEVWESALASAGLGEKYSDVIEGFQVGFGQGIPNHTMGNLRWFTPPNHASAEWAKEEIMLNFRKEVSAGRMFGPFSHETVARQFSFFRSSPLGAVENSDGSIRPINDLLFPHDQPDTPSVNSLVRKEDFTTTWDDFKTVAAFFRQSSTQYELGLFDWEKAYRQIPTKMDQWPFLFVKDFDGNLLLNTRTVARGISLFGVLGVCSLQNYLG</sequence>
<feature type="compositionally biased region" description="Basic and acidic residues" evidence="1">
    <location>
        <begin position="9"/>
        <end position="27"/>
    </location>
</feature>
<name>A0A0L0VBG2_9BASI</name>
<gene>
    <name evidence="2" type="ORF">PSTG_10057</name>
</gene>
<dbReference type="Proteomes" id="UP000054564">
    <property type="component" value="Unassembled WGS sequence"/>
</dbReference>
<evidence type="ECO:0000313" key="3">
    <source>
        <dbReference type="Proteomes" id="UP000054564"/>
    </source>
</evidence>
<keyword evidence="3" id="KW-1185">Reference proteome</keyword>
<dbReference type="PANTHER" id="PTHR33050">
    <property type="entry name" value="REVERSE TRANSCRIPTASE DOMAIN-CONTAINING PROTEIN"/>
    <property type="match status" value="1"/>
</dbReference>
<reference evidence="3" key="1">
    <citation type="submission" date="2014-03" db="EMBL/GenBank/DDBJ databases">
        <title>The Genome Sequence of Puccinia striiformis f. sp. tritici PST-78.</title>
        <authorList>
            <consortium name="The Broad Institute Genome Sequencing Platform"/>
            <person name="Cuomo C."/>
            <person name="Hulbert S."/>
            <person name="Chen X."/>
            <person name="Walker B."/>
            <person name="Young S.K."/>
            <person name="Zeng Q."/>
            <person name="Gargeya S."/>
            <person name="Fitzgerald M."/>
            <person name="Haas B."/>
            <person name="Abouelleil A."/>
            <person name="Alvarado L."/>
            <person name="Arachchi H.M."/>
            <person name="Berlin A.M."/>
            <person name="Chapman S.B."/>
            <person name="Goldberg J."/>
            <person name="Griggs A."/>
            <person name="Gujja S."/>
            <person name="Hansen M."/>
            <person name="Howarth C."/>
            <person name="Imamovic A."/>
            <person name="Larimer J."/>
            <person name="McCowan C."/>
            <person name="Montmayeur A."/>
            <person name="Murphy C."/>
            <person name="Neiman D."/>
            <person name="Pearson M."/>
            <person name="Priest M."/>
            <person name="Roberts A."/>
            <person name="Saif S."/>
            <person name="Shea T."/>
            <person name="Sisk P."/>
            <person name="Sykes S."/>
            <person name="Wortman J."/>
            <person name="Nusbaum C."/>
            <person name="Birren B."/>
        </authorList>
    </citation>
    <scope>NUCLEOTIDE SEQUENCE [LARGE SCALE GENOMIC DNA]</scope>
    <source>
        <strain evidence="3">race PST-78</strain>
    </source>
</reference>
<evidence type="ECO:0000313" key="2">
    <source>
        <dbReference type="EMBL" id="KNE96652.1"/>
    </source>
</evidence>
<comment type="caution">
    <text evidence="2">The sequence shown here is derived from an EMBL/GenBank/DDBJ whole genome shotgun (WGS) entry which is preliminary data.</text>
</comment>
<dbReference type="STRING" id="1165861.A0A0L0VBG2"/>
<feature type="region of interest" description="Disordered" evidence="1">
    <location>
        <begin position="1"/>
        <end position="45"/>
    </location>
</feature>
<feature type="compositionally biased region" description="Polar residues" evidence="1">
    <location>
        <begin position="69"/>
        <end position="95"/>
    </location>
</feature>
<protein>
    <submittedName>
        <fullName evidence="2">Uncharacterized protein</fullName>
    </submittedName>
</protein>
<evidence type="ECO:0000256" key="1">
    <source>
        <dbReference type="SAM" id="MobiDB-lite"/>
    </source>
</evidence>
<accession>A0A0L0VBG2</accession>
<feature type="region of interest" description="Disordered" evidence="1">
    <location>
        <begin position="62"/>
        <end position="95"/>
    </location>
</feature>
<dbReference type="AlphaFoldDB" id="A0A0L0VBG2"/>
<feature type="compositionally biased region" description="Basic and acidic residues" evidence="1">
    <location>
        <begin position="284"/>
        <end position="309"/>
    </location>
</feature>
<organism evidence="2 3">
    <name type="scientific">Puccinia striiformis f. sp. tritici PST-78</name>
    <dbReference type="NCBI Taxonomy" id="1165861"/>
    <lineage>
        <taxon>Eukaryota</taxon>
        <taxon>Fungi</taxon>
        <taxon>Dikarya</taxon>
        <taxon>Basidiomycota</taxon>
        <taxon>Pucciniomycotina</taxon>
        <taxon>Pucciniomycetes</taxon>
        <taxon>Pucciniales</taxon>
        <taxon>Pucciniaceae</taxon>
        <taxon>Puccinia</taxon>
    </lineage>
</organism>
<proteinExistence type="predicted"/>
<dbReference type="InterPro" id="IPR052055">
    <property type="entry name" value="Hepadnavirus_pol/RT"/>
</dbReference>
<feature type="region of interest" description="Disordered" evidence="1">
    <location>
        <begin position="284"/>
        <end position="363"/>
    </location>
</feature>